<evidence type="ECO:0000313" key="4">
    <source>
        <dbReference type="Proteomes" id="UP000253318"/>
    </source>
</evidence>
<keyword evidence="4" id="KW-1185">Reference proteome</keyword>
<evidence type="ECO:0000313" key="3">
    <source>
        <dbReference type="EMBL" id="RCV62152.1"/>
    </source>
</evidence>
<protein>
    <submittedName>
        <fullName evidence="3">Uncharacterized protein</fullName>
    </submittedName>
</protein>
<feature type="signal peptide" evidence="2">
    <location>
        <begin position="1"/>
        <end position="31"/>
    </location>
</feature>
<dbReference type="AlphaFoldDB" id="A0A368TAU9"/>
<organism evidence="3 4">
    <name type="scientific">Marinitenerispora sediminis</name>
    <dbReference type="NCBI Taxonomy" id="1931232"/>
    <lineage>
        <taxon>Bacteria</taxon>
        <taxon>Bacillati</taxon>
        <taxon>Actinomycetota</taxon>
        <taxon>Actinomycetes</taxon>
        <taxon>Streptosporangiales</taxon>
        <taxon>Nocardiopsidaceae</taxon>
        <taxon>Marinitenerispora</taxon>
    </lineage>
</organism>
<dbReference type="EMBL" id="QEIN01000009">
    <property type="protein sequence ID" value="RCV62152.1"/>
    <property type="molecule type" value="Genomic_DNA"/>
</dbReference>
<comment type="caution">
    <text evidence="3">The sequence shown here is derived from an EMBL/GenBank/DDBJ whole genome shotgun (WGS) entry which is preliminary data.</text>
</comment>
<feature type="chain" id="PRO_5016644844" evidence="2">
    <location>
        <begin position="32"/>
        <end position="105"/>
    </location>
</feature>
<sequence length="105" mass="10754">MPATVFRALATLLTAVLVTVSAPVLPLAAVAQLVAPAAPTAPSEHRTAMVGFGPHAVVGPAQDSTSVSLALAKWGGDQRPLARDLPDGYLPGREARRAPPPTTRT</sequence>
<evidence type="ECO:0000256" key="1">
    <source>
        <dbReference type="SAM" id="MobiDB-lite"/>
    </source>
</evidence>
<keyword evidence="2" id="KW-0732">Signal</keyword>
<gene>
    <name evidence="3" type="ORF">DEF24_02110</name>
</gene>
<accession>A0A368TAU9</accession>
<feature type="region of interest" description="Disordered" evidence="1">
    <location>
        <begin position="78"/>
        <end position="105"/>
    </location>
</feature>
<dbReference type="Proteomes" id="UP000253318">
    <property type="component" value="Unassembled WGS sequence"/>
</dbReference>
<reference evidence="3 4" key="1">
    <citation type="submission" date="2018-04" db="EMBL/GenBank/DDBJ databases">
        <title>Novel actinobacteria from marine sediment.</title>
        <authorList>
            <person name="Ng Z.Y."/>
            <person name="Tan G.Y.A."/>
        </authorList>
    </citation>
    <scope>NUCLEOTIDE SEQUENCE [LARGE SCALE GENOMIC DNA]</scope>
    <source>
        <strain evidence="3 4">TPS81</strain>
    </source>
</reference>
<evidence type="ECO:0000256" key="2">
    <source>
        <dbReference type="SAM" id="SignalP"/>
    </source>
</evidence>
<proteinExistence type="predicted"/>
<name>A0A368TAU9_9ACTN</name>